<dbReference type="GO" id="GO:0030170">
    <property type="term" value="F:pyridoxal phosphate binding"/>
    <property type="evidence" value="ECO:0007669"/>
    <property type="project" value="TreeGrafter"/>
</dbReference>
<dbReference type="InterPro" id="IPR015421">
    <property type="entry name" value="PyrdxlP-dep_Trfase_major"/>
</dbReference>
<dbReference type="Gene3D" id="2.160.10.10">
    <property type="entry name" value="Hexapeptide repeat proteins"/>
    <property type="match status" value="1"/>
</dbReference>
<dbReference type="Proteomes" id="UP000034883">
    <property type="component" value="Chromosome"/>
</dbReference>
<dbReference type="STRING" id="927083.DB32_006977"/>
<accession>A0A0F6YL14</accession>
<organism evidence="4 5">
    <name type="scientific">Sandaracinus amylolyticus</name>
    <dbReference type="NCBI Taxonomy" id="927083"/>
    <lineage>
        <taxon>Bacteria</taxon>
        <taxon>Pseudomonadati</taxon>
        <taxon>Myxococcota</taxon>
        <taxon>Polyangia</taxon>
        <taxon>Polyangiales</taxon>
        <taxon>Sandaracinaceae</taxon>
        <taxon>Sandaracinus</taxon>
    </lineage>
</organism>
<evidence type="ECO:0000256" key="2">
    <source>
        <dbReference type="ARBA" id="ARBA00037999"/>
    </source>
</evidence>
<proteinExistence type="inferred from homology"/>
<dbReference type="OrthoDB" id="9766188at2"/>
<dbReference type="RefSeq" id="WP_083458136.1">
    <property type="nucleotide sequence ID" value="NZ_CP011125.1"/>
</dbReference>
<dbReference type="InterPro" id="IPR015424">
    <property type="entry name" value="PyrdxlP-dep_Trfase"/>
</dbReference>
<dbReference type="InterPro" id="IPR015422">
    <property type="entry name" value="PyrdxlP-dep_Trfase_small"/>
</dbReference>
<keyword evidence="5" id="KW-1185">Reference proteome</keyword>
<dbReference type="SUPFAM" id="SSF53383">
    <property type="entry name" value="PLP-dependent transferases"/>
    <property type="match status" value="1"/>
</dbReference>
<dbReference type="PANTHER" id="PTHR30244">
    <property type="entry name" value="TRANSAMINASE"/>
    <property type="match status" value="1"/>
</dbReference>
<dbReference type="GO" id="GO:0008483">
    <property type="term" value="F:transaminase activity"/>
    <property type="evidence" value="ECO:0007669"/>
    <property type="project" value="TreeGrafter"/>
</dbReference>
<dbReference type="GO" id="GO:0000271">
    <property type="term" value="P:polysaccharide biosynthetic process"/>
    <property type="evidence" value="ECO:0007669"/>
    <property type="project" value="TreeGrafter"/>
</dbReference>
<name>A0A0F6YL14_9BACT</name>
<dbReference type="Gene3D" id="3.40.640.10">
    <property type="entry name" value="Type I PLP-dependent aspartate aminotransferase-like (Major domain)"/>
    <property type="match status" value="1"/>
</dbReference>
<dbReference type="Pfam" id="PF01041">
    <property type="entry name" value="DegT_DnrJ_EryC1"/>
    <property type="match status" value="1"/>
</dbReference>
<gene>
    <name evidence="4" type="ORF">DB32_006977</name>
</gene>
<reference evidence="4 5" key="1">
    <citation type="submission" date="2015-03" db="EMBL/GenBank/DDBJ databases">
        <title>Genome assembly of Sandaracinus amylolyticus DSM 53668.</title>
        <authorList>
            <person name="Sharma G."/>
            <person name="Subramanian S."/>
        </authorList>
    </citation>
    <scope>NUCLEOTIDE SEQUENCE [LARGE SCALE GENOMIC DNA]</scope>
    <source>
        <strain evidence="4 5">DSM 53668</strain>
    </source>
</reference>
<dbReference type="Pfam" id="PF14602">
    <property type="entry name" value="Hexapep_2"/>
    <property type="match status" value="1"/>
</dbReference>
<dbReference type="InterPro" id="IPR011004">
    <property type="entry name" value="Trimer_LpxA-like_sf"/>
</dbReference>
<sequence length="567" mass="60545">MAAYIHPTAIVDDGAELGDGTKVWHFVHVSTAARIGARCSLGQNVFVGRGVRIGNGVKIQNNVSVYEGVEIADDVFLGPSCVFTNVNEPRAFVERKSEYRATKVSRGASIGANATIVCGHTIGEYAFVAAGAVVTSDVPPYALVAGVPARRMGWVSRLGRRLRGEGVVTCPESGERYRIEGERCVPLSSDENDTSPIPLLDLTAQNGPLLPEIRAAMDRVIAKNAFILGPEVDTFEKEVAKHIGVAHTLGVSSGTDALLLALMALDVGQGDEVVTTPYSFFATAGCVARLGAKPVFVDVDPRTMNMDVARARAAITPRTKAILPVHLFGQPCDPEALVALGRETNIPIIEDAAQAIGATTKLGPVGGLGAIGCFSFFPSKNLGAFGDAGLVTTNDAALAEKMKRLRAHGAHPKYFHALIGGNFRLDAIQAAVLRVKLPHLGAWTEGRRANAALYDRLFAEAGLSSDALRTPARVETGHIYNQYVIRTAHRDALKKHLGESGIATEIYYPRPLHLQECFAYLGHGKGAFPESERAADDSLALPVYGELGEARVRRIARTVIDFLKGRA</sequence>
<evidence type="ECO:0000313" key="4">
    <source>
        <dbReference type="EMBL" id="AKF09828.1"/>
    </source>
</evidence>
<dbReference type="InterPro" id="IPR001451">
    <property type="entry name" value="Hexapep"/>
</dbReference>
<dbReference type="PANTHER" id="PTHR30244:SF36">
    <property type="entry name" value="3-OXO-GLUCOSE-6-PHOSPHATE:GLUTAMATE AMINOTRANSFERASE"/>
    <property type="match status" value="1"/>
</dbReference>
<protein>
    <submittedName>
        <fullName evidence="4">Putative acetyltransferase</fullName>
    </submittedName>
</protein>
<dbReference type="SUPFAM" id="SSF51161">
    <property type="entry name" value="Trimeric LpxA-like enzymes"/>
    <property type="match status" value="1"/>
</dbReference>
<dbReference type="Gene3D" id="3.90.1150.10">
    <property type="entry name" value="Aspartate Aminotransferase, domain 1"/>
    <property type="match status" value="1"/>
</dbReference>
<keyword evidence="4" id="KW-0808">Transferase</keyword>
<evidence type="ECO:0000256" key="1">
    <source>
        <dbReference type="ARBA" id="ARBA00022898"/>
    </source>
</evidence>
<dbReference type="CDD" id="cd03358">
    <property type="entry name" value="LbH_WxcM_N_like"/>
    <property type="match status" value="1"/>
</dbReference>
<evidence type="ECO:0000313" key="5">
    <source>
        <dbReference type="Proteomes" id="UP000034883"/>
    </source>
</evidence>
<dbReference type="CDD" id="cd00616">
    <property type="entry name" value="AHBA_syn"/>
    <property type="match status" value="1"/>
</dbReference>
<dbReference type="KEGG" id="samy:DB32_006977"/>
<dbReference type="EMBL" id="CP011125">
    <property type="protein sequence ID" value="AKF09828.1"/>
    <property type="molecule type" value="Genomic_DNA"/>
</dbReference>
<comment type="similarity">
    <text evidence="2 3">Belongs to the DegT/DnrJ/EryC1 family.</text>
</comment>
<dbReference type="AlphaFoldDB" id="A0A0F6YL14"/>
<dbReference type="Pfam" id="PF00132">
    <property type="entry name" value="Hexapep"/>
    <property type="match status" value="1"/>
</dbReference>
<keyword evidence="1 3" id="KW-0663">Pyridoxal phosphate</keyword>
<dbReference type="InterPro" id="IPR000653">
    <property type="entry name" value="DegT/StrS_aminotransferase"/>
</dbReference>
<evidence type="ECO:0000256" key="3">
    <source>
        <dbReference type="RuleBase" id="RU004508"/>
    </source>
</evidence>